<organism evidence="7 9">
    <name type="scientific">Methylacidiphilum kamchatkense Kam1</name>
    <dbReference type="NCBI Taxonomy" id="1202785"/>
    <lineage>
        <taxon>Bacteria</taxon>
        <taxon>Pseudomonadati</taxon>
        <taxon>Verrucomicrobiota</taxon>
        <taxon>Methylacidiphilae</taxon>
        <taxon>Methylacidiphilales</taxon>
        <taxon>Methylacidiphilaceae</taxon>
        <taxon>Methylacidiphilum (ex Ratnadevi et al. 2023)</taxon>
    </lineage>
</organism>
<gene>
    <name evidence="6" type="ORF">A946_08290</name>
    <name evidence="7" type="ORF">kam1_892</name>
</gene>
<name>A0A0C1RJC4_9BACT</name>
<dbReference type="STRING" id="1202785.A946_08290"/>
<dbReference type="GO" id="GO:0009360">
    <property type="term" value="C:DNA polymerase III complex"/>
    <property type="evidence" value="ECO:0007669"/>
    <property type="project" value="InterPro"/>
</dbReference>
<dbReference type="GO" id="GO:0003887">
    <property type="term" value="F:DNA-directed DNA polymerase activity"/>
    <property type="evidence" value="ECO:0007669"/>
    <property type="project" value="UniProtKB-KW"/>
</dbReference>
<dbReference type="RefSeq" id="WP_039721789.1">
    <property type="nucleotide sequence ID" value="NZ_CP037899.1"/>
</dbReference>
<protein>
    <submittedName>
        <fullName evidence="7">DNA polymerase III delta subunit</fullName>
        <ecNumber evidence="7">2.7.7.7</ecNumber>
    </submittedName>
    <submittedName>
        <fullName evidence="6">DNA polymerase III subunit delta</fullName>
    </submittedName>
</protein>
<dbReference type="OrthoDB" id="9769666at2"/>
<evidence type="ECO:0000256" key="4">
    <source>
        <dbReference type="ARBA" id="ARBA00022932"/>
    </source>
</evidence>
<evidence type="ECO:0000313" key="9">
    <source>
        <dbReference type="Proteomes" id="UP000315925"/>
    </source>
</evidence>
<dbReference type="PANTHER" id="PTHR34388:SF1">
    <property type="entry name" value="DNA POLYMERASE III SUBUNIT DELTA"/>
    <property type="match status" value="1"/>
</dbReference>
<keyword evidence="2 7" id="KW-0548">Nucleotidyltransferase</keyword>
<dbReference type="Pfam" id="PF06144">
    <property type="entry name" value="DNA_pol3_delta"/>
    <property type="match status" value="1"/>
</dbReference>
<dbReference type="AlphaFoldDB" id="A0A0C1RJC4"/>
<reference evidence="6 8" key="1">
    <citation type="submission" date="2014-08" db="EMBL/GenBank/DDBJ databases">
        <title>Methylacidiphilum kamchatkense strain Kam1 draft genome sequence.</title>
        <authorList>
            <person name="Birkeland N.-K."/>
            <person name="Erikstad H.A."/>
        </authorList>
    </citation>
    <scope>NUCLEOTIDE SEQUENCE [LARGE SCALE GENOMIC DNA]</scope>
    <source>
        <strain evidence="6 8">Kam1</strain>
    </source>
</reference>
<dbReference type="EMBL" id="CP037899">
    <property type="protein sequence ID" value="QDQ42132.1"/>
    <property type="molecule type" value="Genomic_DNA"/>
</dbReference>
<dbReference type="Gene3D" id="1.20.272.10">
    <property type="match status" value="1"/>
</dbReference>
<dbReference type="InterPro" id="IPR005790">
    <property type="entry name" value="DNA_polIII_delta"/>
</dbReference>
<evidence type="ECO:0000256" key="1">
    <source>
        <dbReference type="ARBA" id="ARBA00022679"/>
    </source>
</evidence>
<keyword evidence="8" id="KW-1185">Reference proteome</keyword>
<evidence type="ECO:0000313" key="8">
    <source>
        <dbReference type="Proteomes" id="UP000031594"/>
    </source>
</evidence>
<reference evidence="7" key="2">
    <citation type="journal article" date="2019" name="BMC Genomics">
        <title>Complete genome sequence analysis of the thermoacidophilic verrucomicrobial methanotroph 'Candidatus Methylacidiphilum kamchatkense' strain Kam1 and comparison with its closest relatives.</title>
        <authorList>
            <person name="Kruse T."/>
            <person name="Ratnadevi C.M."/>
            <person name="Erikstad H.A."/>
            <person name="Birkeland N.K."/>
        </authorList>
    </citation>
    <scope>NUCLEOTIDE SEQUENCE</scope>
    <source>
        <strain evidence="7">Kam1</strain>
    </source>
</reference>
<dbReference type="GO" id="GO:0006261">
    <property type="term" value="P:DNA-templated DNA replication"/>
    <property type="evidence" value="ECO:0007669"/>
    <property type="project" value="TreeGrafter"/>
</dbReference>
<feature type="domain" description="DNA polymerase III delta N-terminal" evidence="5">
    <location>
        <begin position="14"/>
        <end position="139"/>
    </location>
</feature>
<dbReference type="PANTHER" id="PTHR34388">
    <property type="entry name" value="DNA POLYMERASE III SUBUNIT DELTA"/>
    <property type="match status" value="1"/>
</dbReference>
<dbReference type="NCBIfam" id="TIGR01128">
    <property type="entry name" value="holA"/>
    <property type="match status" value="1"/>
</dbReference>
<evidence type="ECO:0000313" key="7">
    <source>
        <dbReference type="EMBL" id="QDQ42132.1"/>
    </source>
</evidence>
<keyword evidence="1 7" id="KW-0808">Transferase</keyword>
<sequence>MKSKTEANSRVFIFGGEDFYEAQKKARALIESFRAKDPNLEIIHIAEEGESQSEILPLLERLREEIVTPSLFATTKLIFWKGANFLAANGLADKRIEEDIRQFFNLLQENPLEELIVVILAESIDKRKKLFQELKTHFHVELTDKLDPLDPSSLLEVMEKLEERGIEADQSLGQQLLMEAGAQRSLLDMEIEKLSLFLGTKGKIQPEEISDLLCGKRETVIWRLCDLVISAKFDLALVELQILMQEGGSEMGILLALAQRIFWACLGLVLLKNGWLDVQSKGKYLKLMLKEEGYFLYPKKKSGELVNQWAFGQNLQLAQNIDLPFWLWALRHTYETNKILVSGNISPDLRGRMLERLLIKLKIYYEKVIEKSKDSV</sequence>
<dbReference type="Proteomes" id="UP000031594">
    <property type="component" value="Unassembled WGS sequence"/>
</dbReference>
<evidence type="ECO:0000259" key="5">
    <source>
        <dbReference type="Pfam" id="PF06144"/>
    </source>
</evidence>
<keyword evidence="3" id="KW-0235">DNA replication</keyword>
<dbReference type="InterPro" id="IPR027417">
    <property type="entry name" value="P-loop_NTPase"/>
</dbReference>
<keyword evidence="4" id="KW-0239">DNA-directed DNA polymerase</keyword>
<evidence type="ECO:0000313" key="6">
    <source>
        <dbReference type="EMBL" id="KIE58177.1"/>
    </source>
</evidence>
<dbReference type="GO" id="GO:0003677">
    <property type="term" value="F:DNA binding"/>
    <property type="evidence" value="ECO:0007669"/>
    <property type="project" value="InterPro"/>
</dbReference>
<dbReference type="EMBL" id="JQNX01000006">
    <property type="protein sequence ID" value="KIE58177.1"/>
    <property type="molecule type" value="Genomic_DNA"/>
</dbReference>
<dbReference type="Proteomes" id="UP000315925">
    <property type="component" value="Chromosome"/>
</dbReference>
<dbReference type="Gene3D" id="3.40.50.300">
    <property type="entry name" value="P-loop containing nucleotide triphosphate hydrolases"/>
    <property type="match status" value="1"/>
</dbReference>
<dbReference type="Gene3D" id="1.10.8.60">
    <property type="match status" value="1"/>
</dbReference>
<evidence type="ECO:0000256" key="3">
    <source>
        <dbReference type="ARBA" id="ARBA00022705"/>
    </source>
</evidence>
<evidence type="ECO:0000256" key="2">
    <source>
        <dbReference type="ARBA" id="ARBA00022695"/>
    </source>
</evidence>
<accession>A0A0C1RJC4</accession>
<dbReference type="KEGG" id="mkc:kam1_892"/>
<dbReference type="EC" id="2.7.7.7" evidence="7"/>
<dbReference type="InterPro" id="IPR010372">
    <property type="entry name" value="DNA_pol3_delta_N"/>
</dbReference>
<proteinExistence type="predicted"/>
<reference evidence="9" key="3">
    <citation type="submission" date="2019-03" db="EMBL/GenBank/DDBJ databases">
        <title>Complete genome of Methylacidiphilum kamchatkense Kam1.</title>
        <authorList>
            <person name="Kruse T."/>
            <person name="Murarilal Ratnadevi C."/>
            <person name="Erikstad H.-A."/>
            <person name="Birkeland N.-K."/>
        </authorList>
    </citation>
    <scope>NUCLEOTIDE SEQUENCE [LARGE SCALE GENOMIC DNA]</scope>
    <source>
        <strain evidence="9">kam1</strain>
    </source>
</reference>